<dbReference type="PANTHER" id="PTHR37938:SF1">
    <property type="entry name" value="BLL0215 PROTEIN"/>
    <property type="match status" value="1"/>
</dbReference>
<feature type="transmembrane region" description="Helical" evidence="1">
    <location>
        <begin position="27"/>
        <end position="45"/>
    </location>
</feature>
<keyword evidence="1" id="KW-0472">Membrane</keyword>
<dbReference type="EMBL" id="QMPZ01000135">
    <property type="protein sequence ID" value="RLE07854.1"/>
    <property type="molecule type" value="Genomic_DNA"/>
</dbReference>
<gene>
    <name evidence="3" type="ORF">DRJ00_07390</name>
</gene>
<organism evidence="3 4">
    <name type="scientific">Aerophobetes bacterium</name>
    <dbReference type="NCBI Taxonomy" id="2030807"/>
    <lineage>
        <taxon>Bacteria</taxon>
        <taxon>Candidatus Aerophobota</taxon>
    </lineage>
</organism>
<dbReference type="PANTHER" id="PTHR37938">
    <property type="entry name" value="BLL0215 PROTEIN"/>
    <property type="match status" value="1"/>
</dbReference>
<evidence type="ECO:0000259" key="2">
    <source>
        <dbReference type="Pfam" id="PF03703"/>
    </source>
</evidence>
<sequence length="172" mass="19729">MRKNTLNYTVFLILPDEKVIFKTHPHWLVFALPEACIGILVYLLMKYLPFLLEGVSPDLALKIWIILGGALAFAGAVIFLGWLCINYYLTNLRLIDERGIIGKRIMSIPLKRIQDVKCQFGIWGRIFGFGDLEIESAGTYGKIIFHFIPSPREFKEKIIQTIKMIQGELKKV</sequence>
<evidence type="ECO:0000313" key="4">
    <source>
        <dbReference type="Proteomes" id="UP000279422"/>
    </source>
</evidence>
<keyword evidence="1" id="KW-1133">Transmembrane helix</keyword>
<name>A0A497E275_UNCAE</name>
<dbReference type="InterPro" id="IPR005182">
    <property type="entry name" value="YdbS-like_PH"/>
</dbReference>
<evidence type="ECO:0000256" key="1">
    <source>
        <dbReference type="SAM" id="Phobius"/>
    </source>
</evidence>
<dbReference type="AlphaFoldDB" id="A0A497E275"/>
<accession>A0A497E275</accession>
<proteinExistence type="predicted"/>
<keyword evidence="1" id="KW-0812">Transmembrane</keyword>
<feature type="transmembrane region" description="Helical" evidence="1">
    <location>
        <begin position="65"/>
        <end position="89"/>
    </location>
</feature>
<dbReference type="Pfam" id="PF03703">
    <property type="entry name" value="bPH_2"/>
    <property type="match status" value="1"/>
</dbReference>
<protein>
    <recommendedName>
        <fullName evidence="2">YdbS-like PH domain-containing protein</fullName>
    </recommendedName>
</protein>
<dbReference type="Proteomes" id="UP000279422">
    <property type="component" value="Unassembled WGS sequence"/>
</dbReference>
<comment type="caution">
    <text evidence="3">The sequence shown here is derived from an EMBL/GenBank/DDBJ whole genome shotgun (WGS) entry which is preliminary data.</text>
</comment>
<reference evidence="3 4" key="1">
    <citation type="submission" date="2018-06" db="EMBL/GenBank/DDBJ databases">
        <title>Extensive metabolic versatility and redundancy in microbially diverse, dynamic hydrothermal sediments.</title>
        <authorList>
            <person name="Dombrowski N."/>
            <person name="Teske A."/>
            <person name="Baker B.J."/>
        </authorList>
    </citation>
    <scope>NUCLEOTIDE SEQUENCE [LARGE SCALE GENOMIC DNA]</scope>
    <source>
        <strain evidence="3">B47_G16</strain>
    </source>
</reference>
<evidence type="ECO:0000313" key="3">
    <source>
        <dbReference type="EMBL" id="RLE07854.1"/>
    </source>
</evidence>
<feature type="domain" description="YdbS-like PH" evidence="2">
    <location>
        <begin position="82"/>
        <end position="158"/>
    </location>
</feature>